<comment type="pathway">
    <text evidence="3 10">Organic acid metabolism; glycolate biosynthesis; glycolate from 2-phosphoglycolate: step 1/1.</text>
</comment>
<evidence type="ECO:0000256" key="2">
    <source>
        <dbReference type="ARBA" id="ARBA00001946"/>
    </source>
</evidence>
<evidence type="ECO:0000256" key="1">
    <source>
        <dbReference type="ARBA" id="ARBA00000830"/>
    </source>
</evidence>
<gene>
    <name evidence="11" type="primary">cbbZP_2</name>
    <name evidence="11" type="ORF">AW09_003616</name>
</gene>
<keyword evidence="8 10" id="KW-0460">Magnesium</keyword>
<feature type="binding site" evidence="10">
    <location>
        <position position="178"/>
    </location>
    <ligand>
        <name>Mg(2+)</name>
        <dbReference type="ChEBI" id="CHEBI:18420"/>
    </ligand>
</feature>
<dbReference type="SFLD" id="SFLDG01129">
    <property type="entry name" value="C1.5:_HAD__Beta-PGM__Phosphata"/>
    <property type="match status" value="1"/>
</dbReference>
<comment type="catalytic activity">
    <reaction evidence="1 10">
        <text>2-phosphoglycolate + H2O = glycolate + phosphate</text>
        <dbReference type="Rhea" id="RHEA:14369"/>
        <dbReference type="ChEBI" id="CHEBI:15377"/>
        <dbReference type="ChEBI" id="CHEBI:29805"/>
        <dbReference type="ChEBI" id="CHEBI:43474"/>
        <dbReference type="ChEBI" id="CHEBI:58033"/>
        <dbReference type="EC" id="3.1.3.18"/>
    </reaction>
</comment>
<proteinExistence type="inferred from homology"/>
<evidence type="ECO:0000256" key="5">
    <source>
        <dbReference type="ARBA" id="ARBA00013078"/>
    </source>
</evidence>
<feature type="binding site" evidence="10">
    <location>
        <position position="16"/>
    </location>
    <ligand>
        <name>Mg(2+)</name>
        <dbReference type="ChEBI" id="CHEBI:18420"/>
    </ligand>
</feature>
<feature type="binding site" evidence="10">
    <location>
        <position position="14"/>
    </location>
    <ligand>
        <name>Mg(2+)</name>
        <dbReference type="ChEBI" id="CHEBI:18420"/>
    </ligand>
</feature>
<dbReference type="NCBIfam" id="TIGR01549">
    <property type="entry name" value="HAD-SF-IA-v1"/>
    <property type="match status" value="1"/>
</dbReference>
<dbReference type="SUPFAM" id="SSF56784">
    <property type="entry name" value="HAD-like"/>
    <property type="match status" value="1"/>
</dbReference>
<comment type="cofactor">
    <cofactor evidence="2 10">
        <name>Mg(2+)</name>
        <dbReference type="ChEBI" id="CHEBI:18420"/>
    </cofactor>
</comment>
<evidence type="ECO:0000256" key="9">
    <source>
        <dbReference type="ARBA" id="ARBA00023277"/>
    </source>
</evidence>
<dbReference type="GO" id="GO:0046295">
    <property type="term" value="P:glycolate biosynthetic process"/>
    <property type="evidence" value="ECO:0007669"/>
    <property type="project" value="UniProtKB-UniRule"/>
</dbReference>
<keyword evidence="9 10" id="KW-0119">Carbohydrate metabolism</keyword>
<reference evidence="11 12" key="1">
    <citation type="submission" date="2014-02" db="EMBL/GenBank/DDBJ databases">
        <title>Expanding our view of genomic diversity in Candidatus Accumulibacter clades.</title>
        <authorList>
            <person name="Skennerton C.T."/>
            <person name="Barr J.J."/>
            <person name="Slater F.R."/>
            <person name="Bond P.L."/>
            <person name="Tyson G.W."/>
        </authorList>
    </citation>
    <scope>NUCLEOTIDE SEQUENCE [LARGE SCALE GENOMIC DNA]</scope>
    <source>
        <strain evidence="12">BA-91</strain>
    </source>
</reference>
<dbReference type="PANTHER" id="PTHR43434:SF1">
    <property type="entry name" value="PHOSPHOGLYCOLATE PHOSPHATASE"/>
    <property type="match status" value="1"/>
</dbReference>
<sequence length="228" mass="24341">MISSPLAVRAVLIDLDGTLLDTVLDLHAAANAMLRDLGRSEISVESIRSYVGRGIPNLVKRVLACSMAAADDATPPPAAALASFRHHYSIENGRNAAFFPGVREGLEAFKALDLPLGVITNKAEAFTLPLLQRTGLLPFFEVIVSGDVLPRPKPDPMPLLWACGRLGFSPVDVLMIGDSVHDFHAGRAASCPVFLVPYGYNEGRDVRDLACDAIVSSLAEAAQLLVRA</sequence>
<dbReference type="PRINTS" id="PR00413">
    <property type="entry name" value="HADHALOGNASE"/>
</dbReference>
<keyword evidence="6 10" id="KW-0479">Metal-binding</keyword>
<dbReference type="NCBIfam" id="TIGR01449">
    <property type="entry name" value="PGP_bact"/>
    <property type="match status" value="1"/>
</dbReference>
<dbReference type="UniPathway" id="UPA00865">
    <property type="reaction ID" value="UER00834"/>
</dbReference>
<evidence type="ECO:0000313" key="11">
    <source>
        <dbReference type="EMBL" id="KFB71255.1"/>
    </source>
</evidence>
<dbReference type="GO" id="GO:0005829">
    <property type="term" value="C:cytosol"/>
    <property type="evidence" value="ECO:0007669"/>
    <property type="project" value="TreeGrafter"/>
</dbReference>
<dbReference type="Pfam" id="PF13419">
    <property type="entry name" value="HAD_2"/>
    <property type="match status" value="1"/>
</dbReference>
<dbReference type="InterPro" id="IPR041492">
    <property type="entry name" value="HAD_2"/>
</dbReference>
<dbReference type="EMBL" id="JDVG02000570">
    <property type="protein sequence ID" value="KFB71255.1"/>
    <property type="molecule type" value="Genomic_DNA"/>
</dbReference>
<organism evidence="11 12">
    <name type="scientific">Candidatus Accumulibacter phosphatis</name>
    <dbReference type="NCBI Taxonomy" id="327160"/>
    <lineage>
        <taxon>Bacteria</taxon>
        <taxon>Pseudomonadati</taxon>
        <taxon>Pseudomonadota</taxon>
        <taxon>Betaproteobacteria</taxon>
        <taxon>Candidatus Accumulibacter</taxon>
    </lineage>
</organism>
<name>A0A080LUC1_9PROT</name>
<evidence type="ECO:0000313" key="12">
    <source>
        <dbReference type="Proteomes" id="UP000020077"/>
    </source>
</evidence>
<dbReference type="InterPro" id="IPR036412">
    <property type="entry name" value="HAD-like_sf"/>
</dbReference>
<feature type="active site" description="Nucleophile" evidence="10">
    <location>
        <position position="14"/>
    </location>
</feature>
<dbReference type="PANTHER" id="PTHR43434">
    <property type="entry name" value="PHOSPHOGLYCOLATE PHOSPHATASE"/>
    <property type="match status" value="1"/>
</dbReference>
<dbReference type="InterPro" id="IPR023198">
    <property type="entry name" value="PGP-like_dom2"/>
</dbReference>
<dbReference type="Gene3D" id="3.40.50.1000">
    <property type="entry name" value="HAD superfamily/HAD-like"/>
    <property type="match status" value="1"/>
</dbReference>
<dbReference type="EC" id="3.1.3.18" evidence="5 10"/>
<dbReference type="NCBIfam" id="NF009695">
    <property type="entry name" value="PRK13222.1-2"/>
    <property type="match status" value="1"/>
</dbReference>
<evidence type="ECO:0000256" key="3">
    <source>
        <dbReference type="ARBA" id="ARBA00004818"/>
    </source>
</evidence>
<dbReference type="SFLD" id="SFLDS00003">
    <property type="entry name" value="Haloacid_Dehalogenase"/>
    <property type="match status" value="1"/>
</dbReference>
<dbReference type="GO" id="GO:0008967">
    <property type="term" value="F:phosphoglycolate phosphatase activity"/>
    <property type="evidence" value="ECO:0007669"/>
    <property type="project" value="UniProtKB-UniRule"/>
</dbReference>
<dbReference type="InterPro" id="IPR037512">
    <property type="entry name" value="PGPase_prok"/>
</dbReference>
<dbReference type="InterPro" id="IPR050155">
    <property type="entry name" value="HAD-like_hydrolase_sf"/>
</dbReference>
<evidence type="ECO:0000256" key="6">
    <source>
        <dbReference type="ARBA" id="ARBA00022723"/>
    </source>
</evidence>
<comment type="caution">
    <text evidence="11">The sequence shown here is derived from an EMBL/GenBank/DDBJ whole genome shotgun (WGS) entry which is preliminary data.</text>
</comment>
<accession>A0A080LUC1</accession>
<dbReference type="Gene3D" id="1.10.150.240">
    <property type="entry name" value="Putative phosphatase, domain 2"/>
    <property type="match status" value="1"/>
</dbReference>
<dbReference type="HAMAP" id="MF_00495">
    <property type="entry name" value="GPH_hydrolase_bact"/>
    <property type="match status" value="1"/>
</dbReference>
<keyword evidence="7 10" id="KW-0378">Hydrolase</keyword>
<evidence type="ECO:0000256" key="10">
    <source>
        <dbReference type="HAMAP-Rule" id="MF_00495"/>
    </source>
</evidence>
<evidence type="ECO:0000256" key="8">
    <source>
        <dbReference type="ARBA" id="ARBA00022842"/>
    </source>
</evidence>
<dbReference type="GO" id="GO:0005975">
    <property type="term" value="P:carbohydrate metabolic process"/>
    <property type="evidence" value="ECO:0007669"/>
    <property type="project" value="InterPro"/>
</dbReference>
<dbReference type="GO" id="GO:0046872">
    <property type="term" value="F:metal ion binding"/>
    <property type="evidence" value="ECO:0007669"/>
    <property type="project" value="UniProtKB-KW"/>
</dbReference>
<evidence type="ECO:0000256" key="4">
    <source>
        <dbReference type="ARBA" id="ARBA00006171"/>
    </source>
</evidence>
<dbReference type="InterPro" id="IPR023214">
    <property type="entry name" value="HAD_sf"/>
</dbReference>
<dbReference type="AlphaFoldDB" id="A0A080LUC1"/>
<dbReference type="Proteomes" id="UP000020077">
    <property type="component" value="Unassembled WGS sequence"/>
</dbReference>
<protein>
    <recommendedName>
        <fullName evidence="5 10">Phosphoglycolate phosphatase</fullName>
        <shortName evidence="10">PGP</shortName>
        <shortName evidence="10">PGPase</shortName>
        <ecNumber evidence="5 10">3.1.3.18</ecNumber>
    </recommendedName>
</protein>
<comment type="similarity">
    <text evidence="4 10">Belongs to the HAD-like hydrolase superfamily. CbbY/CbbZ/Gph/YieH family.</text>
</comment>
<dbReference type="GO" id="GO:0006281">
    <property type="term" value="P:DNA repair"/>
    <property type="evidence" value="ECO:0007669"/>
    <property type="project" value="TreeGrafter"/>
</dbReference>
<evidence type="ECO:0000256" key="7">
    <source>
        <dbReference type="ARBA" id="ARBA00022801"/>
    </source>
</evidence>
<comment type="function">
    <text evidence="10">Specifically catalyzes the dephosphorylation of 2-phosphoglycolate. Is involved in the dissimilation of the intracellular 2-phosphoglycolate formed during the DNA repair of 3'-phosphoglycolate ends, a major class of DNA lesions induced by oxidative stress.</text>
</comment>
<dbReference type="InterPro" id="IPR006439">
    <property type="entry name" value="HAD-SF_hydro_IA"/>
</dbReference>